<dbReference type="RefSeq" id="WP_131001445.1">
    <property type="nucleotide sequence ID" value="NZ_JBHSZR010000002.1"/>
</dbReference>
<dbReference type="InterPro" id="IPR040285">
    <property type="entry name" value="ProX/PRXD1"/>
</dbReference>
<proteinExistence type="inferred from homology"/>
<comment type="caution">
    <text evidence="3">The sequence shown here is derived from an EMBL/GenBank/DDBJ whole genome shotgun (WGS) entry which is preliminary data.</text>
</comment>
<dbReference type="InterPro" id="IPR007214">
    <property type="entry name" value="YbaK/aa-tRNA-synth-assoc-dom"/>
</dbReference>
<protein>
    <submittedName>
        <fullName evidence="3">Prolyl-tRNA synthetase associated domain-containing protein</fullName>
    </submittedName>
</protein>
<dbReference type="InterPro" id="IPR036754">
    <property type="entry name" value="YbaK/aa-tRNA-synt-asso_dom_sf"/>
</dbReference>
<dbReference type="Proteomes" id="UP000291613">
    <property type="component" value="Unassembled WGS sequence"/>
</dbReference>
<evidence type="ECO:0000256" key="1">
    <source>
        <dbReference type="ARBA" id="ARBA00010201"/>
    </source>
</evidence>
<comment type="similarity">
    <text evidence="1">Belongs to the PRORSD1 family.</text>
</comment>
<dbReference type="PANTHER" id="PTHR31423:SF3">
    <property type="entry name" value="PROLYL-TRNA SYNTHETASE ASSOCIATED DOMAIN-CONTAINING PROTEIN 1-RELATED"/>
    <property type="match status" value="1"/>
</dbReference>
<dbReference type="FunFam" id="3.90.960.10:FF:000005">
    <property type="entry name" value="Putative prolyl-tRNA synthetase"/>
    <property type="match status" value="1"/>
</dbReference>
<organism evidence="3 4">
    <name type="scientific">Hansschlegelia quercus</name>
    <dbReference type="NCBI Taxonomy" id="2528245"/>
    <lineage>
        <taxon>Bacteria</taxon>
        <taxon>Pseudomonadati</taxon>
        <taxon>Pseudomonadota</taxon>
        <taxon>Alphaproteobacteria</taxon>
        <taxon>Hyphomicrobiales</taxon>
        <taxon>Methylopilaceae</taxon>
        <taxon>Hansschlegelia</taxon>
    </lineage>
</organism>
<evidence type="ECO:0000313" key="3">
    <source>
        <dbReference type="EMBL" id="TBN55194.1"/>
    </source>
</evidence>
<feature type="domain" description="YbaK/aminoacyl-tRNA synthetase-associated" evidence="2">
    <location>
        <begin position="24"/>
        <end position="150"/>
    </location>
</feature>
<keyword evidence="4" id="KW-1185">Reference proteome</keyword>
<reference evidence="3 4" key="1">
    <citation type="submission" date="2019-02" db="EMBL/GenBank/DDBJ databases">
        <title>Hansschlegelia quercus sp. nov., a novel methylotrophic bacterium from buds of oak (Quercus robur L.).</title>
        <authorList>
            <person name="Agafonova N.V."/>
            <person name="Kaparullina E.N."/>
            <person name="Grouzdev D.S."/>
            <person name="Doronina N.V."/>
        </authorList>
    </citation>
    <scope>NUCLEOTIDE SEQUENCE [LARGE SCALE GENOMIC DNA]</scope>
    <source>
        <strain evidence="3 4">Dub</strain>
    </source>
</reference>
<sequence length="166" mass="17920">MAATRDELMAYLEALGIETATIEHPAVFTVAESQSLRGRIVGGKSKNLFLKDKKGRIFLLSAEDEAAIDLKRLHEKLGAQGRFSFASAEQLREIWGVEPGSVTPFGAINDREGRVTVALDAALLAHGTVNFHPLTNTATTAIAAEDLKRFLEATGHPPLLIDLTTV</sequence>
<dbReference type="PANTHER" id="PTHR31423">
    <property type="entry name" value="YBAK DOMAIN-CONTAINING PROTEIN"/>
    <property type="match status" value="1"/>
</dbReference>
<dbReference type="GO" id="GO:0004812">
    <property type="term" value="F:aminoacyl-tRNA ligase activity"/>
    <property type="evidence" value="ECO:0007669"/>
    <property type="project" value="UniProtKB-KW"/>
</dbReference>
<dbReference type="OrthoDB" id="5145315at2"/>
<dbReference type="AlphaFoldDB" id="A0A4Q9GQV9"/>
<dbReference type="Pfam" id="PF04073">
    <property type="entry name" value="tRNA_edit"/>
    <property type="match status" value="1"/>
</dbReference>
<dbReference type="Gene3D" id="3.90.960.10">
    <property type="entry name" value="YbaK/aminoacyl-tRNA synthetase-associated domain"/>
    <property type="match status" value="1"/>
</dbReference>
<keyword evidence="3" id="KW-0030">Aminoacyl-tRNA synthetase</keyword>
<gene>
    <name evidence="3" type="ORF">EYR15_03395</name>
</gene>
<evidence type="ECO:0000259" key="2">
    <source>
        <dbReference type="Pfam" id="PF04073"/>
    </source>
</evidence>
<evidence type="ECO:0000313" key="4">
    <source>
        <dbReference type="Proteomes" id="UP000291613"/>
    </source>
</evidence>
<dbReference type="CDD" id="cd04335">
    <property type="entry name" value="PrdX_deacylase"/>
    <property type="match status" value="1"/>
</dbReference>
<name>A0A4Q9GQV9_9HYPH</name>
<dbReference type="SUPFAM" id="SSF55826">
    <property type="entry name" value="YbaK/ProRS associated domain"/>
    <property type="match status" value="1"/>
</dbReference>
<keyword evidence="3" id="KW-0436">Ligase</keyword>
<accession>A0A4Q9GQV9</accession>
<dbReference type="GO" id="GO:0002161">
    <property type="term" value="F:aminoacyl-tRNA deacylase activity"/>
    <property type="evidence" value="ECO:0007669"/>
    <property type="project" value="InterPro"/>
</dbReference>
<dbReference type="EMBL" id="SIUB01000001">
    <property type="protein sequence ID" value="TBN55194.1"/>
    <property type="molecule type" value="Genomic_DNA"/>
</dbReference>